<evidence type="ECO:0000313" key="7">
    <source>
        <dbReference type="Proteomes" id="UP000050502"/>
    </source>
</evidence>
<dbReference type="PROSITE" id="PS50293">
    <property type="entry name" value="TPR_REGION"/>
    <property type="match status" value="1"/>
</dbReference>
<dbReference type="SMART" id="SM01043">
    <property type="entry name" value="BTAD"/>
    <property type="match status" value="1"/>
</dbReference>
<evidence type="ECO:0000259" key="5">
    <source>
        <dbReference type="SMART" id="SM01043"/>
    </source>
</evidence>
<keyword evidence="2" id="KW-0067">ATP-binding</keyword>
<dbReference type="SUPFAM" id="SSF52540">
    <property type="entry name" value="P-loop containing nucleoside triphosphate hydrolases"/>
    <property type="match status" value="1"/>
</dbReference>
<dbReference type="InterPro" id="IPR019734">
    <property type="entry name" value="TPR_rpt"/>
</dbReference>
<feature type="repeat" description="TPR" evidence="3">
    <location>
        <begin position="807"/>
        <end position="840"/>
    </location>
</feature>
<dbReference type="Pfam" id="PF13191">
    <property type="entry name" value="AAA_16"/>
    <property type="match status" value="1"/>
</dbReference>
<dbReference type="InterPro" id="IPR011990">
    <property type="entry name" value="TPR-like_helical_dom_sf"/>
</dbReference>
<feature type="domain" description="Bacterial transcriptional activator" evidence="5">
    <location>
        <begin position="94"/>
        <end position="238"/>
    </location>
</feature>
<dbReference type="Gene3D" id="1.25.40.10">
    <property type="entry name" value="Tetratricopeptide repeat domain"/>
    <property type="match status" value="3"/>
</dbReference>
<accession>A0A0P6Y6I1</accession>
<dbReference type="GO" id="GO:0005524">
    <property type="term" value="F:ATP binding"/>
    <property type="evidence" value="ECO:0007669"/>
    <property type="project" value="UniProtKB-KW"/>
</dbReference>
<reference evidence="6 7" key="1">
    <citation type="submission" date="2015-07" db="EMBL/GenBank/DDBJ databases">
        <title>Whole genome sequence of Ardenticatena maritima DSM 23922.</title>
        <authorList>
            <person name="Hemp J."/>
            <person name="Ward L.M."/>
            <person name="Pace L.A."/>
            <person name="Fischer W.W."/>
        </authorList>
    </citation>
    <scope>NUCLEOTIDE SEQUENCE [LARGE SCALE GENOMIC DNA]</scope>
    <source>
        <strain evidence="6 7">110S</strain>
    </source>
</reference>
<keyword evidence="3" id="KW-0802">TPR repeat</keyword>
<dbReference type="InterPro" id="IPR041664">
    <property type="entry name" value="AAA_16"/>
</dbReference>
<comment type="caution">
    <text evidence="6">The sequence shown here is derived from an EMBL/GenBank/DDBJ whole genome shotgun (WGS) entry which is preliminary data.</text>
</comment>
<dbReference type="PROSITE" id="PS50005">
    <property type="entry name" value="TPR"/>
    <property type="match status" value="1"/>
</dbReference>
<protein>
    <recommendedName>
        <fullName evidence="5">Bacterial transcriptional activator domain-containing protein</fullName>
    </recommendedName>
</protein>
<dbReference type="AlphaFoldDB" id="A0A0P6Y6I1"/>
<feature type="compositionally biased region" description="Low complexity" evidence="4">
    <location>
        <begin position="260"/>
        <end position="272"/>
    </location>
</feature>
<evidence type="ECO:0000256" key="3">
    <source>
        <dbReference type="PROSITE-ProRule" id="PRU00339"/>
    </source>
</evidence>
<sequence>MTLFLRFLGPPQIEQAGQNVPLRQNKGIALLAYVGLADAPIPRERLLALFWPESAPDAARKNLRNLLWELRRTLGEESLQTENDALALAPHVRVDARLLADAAQAARTGHLPPNAADIAALYRGPFLDGLTLREAPDVELWIAMTRERLQQDAVRLLETLLTTARQAGDWRAVAQWAQHALAIDPLHEPMHQALMEAYARLGDRAGALAQYDRLRRLLRNELGVAPLESTDDLANAIRDGRISSLTALPPSEMPPPAVNTPLTQQQPPLEQPPLVGRDAELAALDNAWRATAVGGFAVATLEGELGIGKTRLWQEWAARLPDETALLAAHGLEATQHIPLAPIAMLLRRPDIWQTLHTHSATLPTLTALRHLLPDFLPAGAASNAPLPPAEGRLHLFDALLHALTIATQPRKQVVFVLDDAHWADPSTLAFLTYLAERRPWQRLFLVLALRPEDATPDLNHHIAHWARLGVLAARVTLPHLDADTAAELIKALGGSHPHAEELIRRSGGNPYFLLELLRTDGHDVPPHLRALIAARLERLTGTSRQVAQAAAILDGDFDFDLLRHTAGRSEEETLDALDTLLQRGILREQNGRYEFTHPLIAEVLRSNLSTARQSFLHRRAAQALERRYAGRVAGMAGRIAAHYARAGRPEEAAAWYETAGRHAFSLAAVTEAVTFLREAMRLSPTPQRAIALGMALAHSGRHEEAHALLERIVAEAEQRGDQRTLAEAALTLAQIHLGIGGGDAILHWAQRALHAGIHDDPLIQARLHFTIGAALLRLSPSLEQAEHHLRQALTLAEEQNALVVAIQALFELGNLFAERGDYETALHHYEQVLERAEALDLRFYQVLALNNLAYHHALNGNLSAAQEALERAFALATAHSISEPLQYLHSTRGELALLAGDVQAAREAFLTALDAAHAIGNQLHEANIHLQLGRLLLEHDHDAQTALEHFTQARALLGETVAFHFQRLLELWTARALLALGDHESAARQVAHVRALLHASDRRPLQSLLESIQTLLPCQP</sequence>
<dbReference type="EMBL" id="LGKN01000004">
    <property type="protein sequence ID" value="KPL88369.1"/>
    <property type="molecule type" value="Genomic_DNA"/>
</dbReference>
<dbReference type="SMART" id="SM00028">
    <property type="entry name" value="TPR"/>
    <property type="match status" value="5"/>
</dbReference>
<keyword evidence="1" id="KW-0547">Nucleotide-binding</keyword>
<dbReference type="PANTHER" id="PTHR16305">
    <property type="entry name" value="TESTICULAR SOLUBLE ADENYLYL CYCLASE"/>
    <property type="match status" value="1"/>
</dbReference>
<gene>
    <name evidence="6" type="ORF">SE16_06010</name>
</gene>
<evidence type="ECO:0000256" key="1">
    <source>
        <dbReference type="ARBA" id="ARBA00022741"/>
    </source>
</evidence>
<dbReference type="PANTHER" id="PTHR16305:SF35">
    <property type="entry name" value="TRANSCRIPTIONAL ACTIVATOR DOMAIN"/>
    <property type="match status" value="1"/>
</dbReference>
<proteinExistence type="predicted"/>
<organism evidence="6 7">
    <name type="scientific">Ardenticatena maritima</name>
    <dbReference type="NCBI Taxonomy" id="872965"/>
    <lineage>
        <taxon>Bacteria</taxon>
        <taxon>Bacillati</taxon>
        <taxon>Chloroflexota</taxon>
        <taxon>Ardenticatenia</taxon>
        <taxon>Ardenticatenales</taxon>
        <taxon>Ardenticatenaceae</taxon>
        <taxon>Ardenticatena</taxon>
    </lineage>
</organism>
<dbReference type="RefSeq" id="WP_060687346.1">
    <property type="nucleotide sequence ID" value="NZ_LGKN01000004.1"/>
</dbReference>
<dbReference type="Pfam" id="PF13424">
    <property type="entry name" value="TPR_12"/>
    <property type="match status" value="1"/>
</dbReference>
<evidence type="ECO:0000313" key="6">
    <source>
        <dbReference type="EMBL" id="KPL88369.1"/>
    </source>
</evidence>
<dbReference type="InterPro" id="IPR027417">
    <property type="entry name" value="P-loop_NTPase"/>
</dbReference>
<name>A0A0P6Y6I1_9CHLR</name>
<dbReference type="GO" id="GO:0004016">
    <property type="term" value="F:adenylate cyclase activity"/>
    <property type="evidence" value="ECO:0007669"/>
    <property type="project" value="TreeGrafter"/>
</dbReference>
<dbReference type="SUPFAM" id="SSF48452">
    <property type="entry name" value="TPR-like"/>
    <property type="match status" value="3"/>
</dbReference>
<evidence type="ECO:0000256" key="4">
    <source>
        <dbReference type="SAM" id="MobiDB-lite"/>
    </source>
</evidence>
<dbReference type="InterPro" id="IPR036388">
    <property type="entry name" value="WH-like_DNA-bd_sf"/>
</dbReference>
<dbReference type="GO" id="GO:0005737">
    <property type="term" value="C:cytoplasm"/>
    <property type="evidence" value="ECO:0007669"/>
    <property type="project" value="TreeGrafter"/>
</dbReference>
<dbReference type="InterPro" id="IPR005158">
    <property type="entry name" value="BTAD"/>
</dbReference>
<dbReference type="Pfam" id="PF03704">
    <property type="entry name" value="BTAD"/>
    <property type="match status" value="1"/>
</dbReference>
<feature type="region of interest" description="Disordered" evidence="4">
    <location>
        <begin position="245"/>
        <end position="272"/>
    </location>
</feature>
<evidence type="ECO:0000256" key="2">
    <source>
        <dbReference type="ARBA" id="ARBA00022840"/>
    </source>
</evidence>
<dbReference type="Proteomes" id="UP000050502">
    <property type="component" value="Unassembled WGS sequence"/>
</dbReference>
<dbReference type="Gene3D" id="1.10.10.10">
    <property type="entry name" value="Winged helix-like DNA-binding domain superfamily/Winged helix DNA-binding domain"/>
    <property type="match status" value="1"/>
</dbReference>